<proteinExistence type="predicted"/>
<keyword evidence="1" id="KW-1133">Transmembrane helix</keyword>
<dbReference type="AlphaFoldDB" id="A0A1F5MKP6"/>
<feature type="transmembrane region" description="Helical" evidence="1">
    <location>
        <begin position="243"/>
        <end position="265"/>
    </location>
</feature>
<comment type="caution">
    <text evidence="2">The sequence shown here is derived from an EMBL/GenBank/DDBJ whole genome shotgun (WGS) entry which is preliminary data.</text>
</comment>
<dbReference type="InterPro" id="IPR035921">
    <property type="entry name" value="F/V-ATP_Csub_sf"/>
</dbReference>
<dbReference type="Gene3D" id="1.20.20.10">
    <property type="entry name" value="F1F0 ATP synthase subunit C"/>
    <property type="match status" value="1"/>
</dbReference>
<name>A0A1F5MKP6_9BACT</name>
<reference evidence="2 3" key="1">
    <citation type="journal article" date="2016" name="Nat. Commun.">
        <title>Thousands of microbial genomes shed light on interconnected biogeochemical processes in an aquifer system.</title>
        <authorList>
            <person name="Anantharaman K."/>
            <person name="Brown C.T."/>
            <person name="Hug L.A."/>
            <person name="Sharon I."/>
            <person name="Castelle C.J."/>
            <person name="Probst A.J."/>
            <person name="Thomas B.C."/>
            <person name="Singh A."/>
            <person name="Wilkins M.J."/>
            <person name="Karaoz U."/>
            <person name="Brodie E.L."/>
            <person name="Williams K.H."/>
            <person name="Hubbard S.S."/>
            <person name="Banfield J.F."/>
        </authorList>
    </citation>
    <scope>NUCLEOTIDE SEQUENCE [LARGE SCALE GENOMIC DNA]</scope>
</reference>
<protein>
    <submittedName>
        <fullName evidence="2">Uncharacterized protein</fullName>
    </submittedName>
</protein>
<evidence type="ECO:0000313" key="2">
    <source>
        <dbReference type="EMBL" id="OGE65870.1"/>
    </source>
</evidence>
<feature type="transmembrane region" description="Helical" evidence="1">
    <location>
        <begin position="200"/>
        <end position="222"/>
    </location>
</feature>
<keyword evidence="1" id="KW-0472">Membrane</keyword>
<dbReference type="EMBL" id="MFDO01000003">
    <property type="protein sequence ID" value="OGE65870.1"/>
    <property type="molecule type" value="Genomic_DNA"/>
</dbReference>
<dbReference type="InterPro" id="IPR038662">
    <property type="entry name" value="ATP_synth_F0_csu_sf"/>
</dbReference>
<sequence length="267" mass="28616">MKLLLFFLVIFISSYLLLTVPTFGQGMEVTNIYDVTDQEIVDGDILINTTNGIARATREYDTRLFGIVTLNPAIVYKRVDGTGTPVTRIGTALVNVSTLNGSIKTGEYVTSSEIPGKGQRAGLSGYVVGVALENFDGSNSSETAQAGNKSAQLGKIKVAMRIEFAEITGSKSLGRTFDYLNNALFKNVQDPEQFTQTVRYIAAGLAVLVSFAVAFFTFSRTIPKATEAIGRNPLAANTIRISIMLNIAFTIGVGLVGVLAAVIIIKL</sequence>
<dbReference type="Proteomes" id="UP000178017">
    <property type="component" value="Unassembled WGS sequence"/>
</dbReference>
<organism evidence="2 3">
    <name type="scientific">Candidatus Daviesbacteria bacterium RIFCSPLOWO2_01_FULL_40_24</name>
    <dbReference type="NCBI Taxonomy" id="1797787"/>
    <lineage>
        <taxon>Bacteria</taxon>
        <taxon>Candidatus Daviesiibacteriota</taxon>
    </lineage>
</organism>
<evidence type="ECO:0000313" key="3">
    <source>
        <dbReference type="Proteomes" id="UP000178017"/>
    </source>
</evidence>
<evidence type="ECO:0000256" key="1">
    <source>
        <dbReference type="SAM" id="Phobius"/>
    </source>
</evidence>
<gene>
    <name evidence="2" type="ORF">A3B49_02870</name>
</gene>
<accession>A0A1F5MKP6</accession>
<keyword evidence="1" id="KW-0812">Transmembrane</keyword>
<dbReference type="SUPFAM" id="SSF81333">
    <property type="entry name" value="F1F0 ATP synthase subunit C"/>
    <property type="match status" value="1"/>
</dbReference>